<comment type="caution">
    <text evidence="7">The sequence shown here is derived from an EMBL/GenBank/DDBJ whole genome shotgun (WGS) entry which is preliminary data.</text>
</comment>
<dbReference type="SUPFAM" id="SSF52029">
    <property type="entry name" value="GroEL apical domain-like"/>
    <property type="match status" value="1"/>
</dbReference>
<evidence type="ECO:0000256" key="1">
    <source>
        <dbReference type="ARBA" id="ARBA00008020"/>
    </source>
</evidence>
<dbReference type="InterPro" id="IPR002194">
    <property type="entry name" value="Chaperonin_TCP-1_CS"/>
</dbReference>
<dbReference type="InterPro" id="IPR017998">
    <property type="entry name" value="Chaperone_TCP-1"/>
</dbReference>
<evidence type="ECO:0000256" key="2">
    <source>
        <dbReference type="ARBA" id="ARBA00022741"/>
    </source>
</evidence>
<dbReference type="PANTHER" id="PTHR11353">
    <property type="entry name" value="CHAPERONIN"/>
    <property type="match status" value="1"/>
</dbReference>
<dbReference type="PROSITE" id="PS00750">
    <property type="entry name" value="TCP1_1"/>
    <property type="match status" value="1"/>
</dbReference>
<accession>A0ABD5PIX8</accession>
<feature type="region of interest" description="Disordered" evidence="6">
    <location>
        <begin position="510"/>
        <end position="538"/>
    </location>
</feature>
<dbReference type="Gene3D" id="1.10.560.10">
    <property type="entry name" value="GroEL-like equatorial domain"/>
    <property type="match status" value="1"/>
</dbReference>
<dbReference type="SUPFAM" id="SSF48592">
    <property type="entry name" value="GroEL equatorial domain-like"/>
    <property type="match status" value="1"/>
</dbReference>
<evidence type="ECO:0000256" key="6">
    <source>
        <dbReference type="SAM" id="MobiDB-lite"/>
    </source>
</evidence>
<dbReference type="SUPFAM" id="SSF54849">
    <property type="entry name" value="GroEL-intermediate domain like"/>
    <property type="match status" value="1"/>
</dbReference>
<keyword evidence="8" id="KW-1185">Reference proteome</keyword>
<evidence type="ECO:0000313" key="7">
    <source>
        <dbReference type="EMBL" id="MFC4360364.1"/>
    </source>
</evidence>
<dbReference type="EMBL" id="JBHSDS010000017">
    <property type="protein sequence ID" value="MFC4360364.1"/>
    <property type="molecule type" value="Genomic_DNA"/>
</dbReference>
<comment type="similarity">
    <text evidence="1 5">Belongs to the TCP-1 chaperonin family.</text>
</comment>
<name>A0ABD5PIX8_9EURY</name>
<gene>
    <name evidence="7" type="ORF">ACFO0N_20655</name>
</gene>
<reference evidence="7 8" key="1">
    <citation type="journal article" date="2019" name="Int. J. Syst. Evol. Microbiol.">
        <title>The Global Catalogue of Microorganisms (GCM) 10K type strain sequencing project: providing services to taxonomists for standard genome sequencing and annotation.</title>
        <authorList>
            <consortium name="The Broad Institute Genomics Platform"/>
            <consortium name="The Broad Institute Genome Sequencing Center for Infectious Disease"/>
            <person name="Wu L."/>
            <person name="Ma J."/>
        </authorList>
    </citation>
    <scope>NUCLEOTIDE SEQUENCE [LARGE SCALE GENOMIC DNA]</scope>
    <source>
        <strain evidence="7 8">CGMCC 1.12553</strain>
    </source>
</reference>
<keyword evidence="3 5" id="KW-0067">ATP-binding</keyword>
<dbReference type="InterPro" id="IPR002423">
    <property type="entry name" value="Cpn60/GroEL/TCP-1"/>
</dbReference>
<dbReference type="Gene3D" id="3.50.7.10">
    <property type="entry name" value="GroEL"/>
    <property type="match status" value="1"/>
</dbReference>
<evidence type="ECO:0000256" key="5">
    <source>
        <dbReference type="RuleBase" id="RU004187"/>
    </source>
</evidence>
<proteinExistence type="inferred from homology"/>
<dbReference type="Gene3D" id="3.30.260.10">
    <property type="entry name" value="TCP-1-like chaperonin intermediate domain"/>
    <property type="match status" value="1"/>
</dbReference>
<protein>
    <submittedName>
        <fullName evidence="7">TCP-1/cpn60 chaperonin family protein</fullName>
    </submittedName>
</protein>
<evidence type="ECO:0000256" key="4">
    <source>
        <dbReference type="ARBA" id="ARBA00023186"/>
    </source>
</evidence>
<dbReference type="RefSeq" id="WP_267620448.1">
    <property type="nucleotide sequence ID" value="NZ_JAODIW010000005.1"/>
</dbReference>
<keyword evidence="4 5" id="KW-0143">Chaperone</keyword>
<dbReference type="AlphaFoldDB" id="A0ABD5PIX8"/>
<evidence type="ECO:0000256" key="3">
    <source>
        <dbReference type="ARBA" id="ARBA00022840"/>
    </source>
</evidence>
<dbReference type="InterPro" id="IPR027410">
    <property type="entry name" value="TCP-1-like_intermed_sf"/>
</dbReference>
<organism evidence="7 8">
    <name type="scientific">Halobium salinum</name>
    <dbReference type="NCBI Taxonomy" id="1364940"/>
    <lineage>
        <taxon>Archaea</taxon>
        <taxon>Methanobacteriati</taxon>
        <taxon>Methanobacteriota</taxon>
        <taxon>Stenosarchaea group</taxon>
        <taxon>Halobacteria</taxon>
        <taxon>Halobacteriales</taxon>
        <taxon>Haloferacaceae</taxon>
        <taxon>Halobium</taxon>
    </lineage>
</organism>
<dbReference type="InterPro" id="IPR027413">
    <property type="entry name" value="GROEL-like_equatorial_sf"/>
</dbReference>
<dbReference type="InterPro" id="IPR027409">
    <property type="entry name" value="GroEL-like_apical_dom_sf"/>
</dbReference>
<dbReference type="Pfam" id="PF00118">
    <property type="entry name" value="Cpn60_TCP1"/>
    <property type="match status" value="1"/>
</dbReference>
<sequence>MADESDVGLVGEVRTVCDVIRTALGPFGANKLLVGADGNVKTTASSTELLDSLDVDDPAVTLLSSTATGFRERHGDGAGSVVALVGALLTEAERLRERGLHPTAIEQGYRTGLERALATLDRTARPLDEYGPAAVARTALTGTRDPSARGAVADQVAAALERLGDEVGTGDVGPGARDAIEVVSRTGGAAAETELVEGVVLDRNLTTPAMPRTPDRRGVAVLSSTVDVPTVGTELGRVSRRVELDVDSFEEREAVADYERSAFAEQLDAAVEAGCGAVFTEQAINERVESELAARGVLGVDRLDADELRRVARATGATVVPTLEQVTAETLGDAAVRVERKAGRDMTFVTDGAGEAVYTLFCRAPDPRSATAFERSVESAVAAAAAAVRDGRVVPGGGAAEATAAEAVRREARSIPDRSQLAAEAFGDALMTVPRALGRTAGMDAWEAEIRLRVARSEDRDAVGVDALAGTTRDVLAEDPIVDPLPVKRATLTAATDLAVQLVRIDERLSATDLGDDAEGEEGMGPGPAGGAGRPNAD</sequence>
<dbReference type="Proteomes" id="UP001595921">
    <property type="component" value="Unassembled WGS sequence"/>
</dbReference>
<dbReference type="GO" id="GO:0005524">
    <property type="term" value="F:ATP binding"/>
    <property type="evidence" value="ECO:0007669"/>
    <property type="project" value="UniProtKB-KW"/>
</dbReference>
<dbReference type="PRINTS" id="PR00304">
    <property type="entry name" value="TCOMPLEXTCP1"/>
</dbReference>
<evidence type="ECO:0000313" key="8">
    <source>
        <dbReference type="Proteomes" id="UP001595921"/>
    </source>
</evidence>
<feature type="compositionally biased region" description="Gly residues" evidence="6">
    <location>
        <begin position="523"/>
        <end position="538"/>
    </location>
</feature>
<keyword evidence="2 5" id="KW-0547">Nucleotide-binding</keyword>